<comment type="similarity">
    <text evidence="1 5">Belongs to the peptidase S41A family.</text>
</comment>
<gene>
    <name evidence="8" type="primary">prc</name>
    <name evidence="8" type="ORF">SV7mr_45940</name>
</gene>
<dbReference type="EC" id="3.4.21.102" evidence="8"/>
<keyword evidence="3 5" id="KW-0378">Hydrolase</keyword>
<dbReference type="EMBL" id="CP036272">
    <property type="protein sequence ID" value="QDT62051.1"/>
    <property type="molecule type" value="Genomic_DNA"/>
</dbReference>
<dbReference type="OrthoDB" id="9812068at2"/>
<keyword evidence="9" id="KW-1185">Reference proteome</keyword>
<accession>A0A517T132</accession>
<dbReference type="SMART" id="SM00245">
    <property type="entry name" value="TSPc"/>
    <property type="match status" value="1"/>
</dbReference>
<keyword evidence="4 5" id="KW-0720">Serine protease</keyword>
<feature type="signal peptide" evidence="6">
    <location>
        <begin position="1"/>
        <end position="32"/>
    </location>
</feature>
<dbReference type="PANTHER" id="PTHR32060:SF22">
    <property type="entry name" value="CARBOXYL-TERMINAL-PROCESSING PEPTIDASE 3, CHLOROPLASTIC"/>
    <property type="match status" value="1"/>
</dbReference>
<evidence type="ECO:0000256" key="5">
    <source>
        <dbReference type="RuleBase" id="RU004404"/>
    </source>
</evidence>
<sequence precursor="true">MPCHLPCIFSVRMLTKASAFLALSALASTGLAQETTTIPALPNGEKQRVELKPAPEDSSITRIIASRVPMLHVSRHPLDDQMSERALTLFLDRFDPLKLYFYQSDIDQFRAYKDNIDDWVKNGKLDLAFKIFERFAQRVDERVETALTLLDGDFDFSKEEFVVADGEDASYAVTPKDAEDRWRRQIKYALLELKDDDTEGEEARDLLRRRYKRLSRRFASFKSADLLEAYLTSITNAYDPHSTYMSASTLDDFNIQMGLKLQGIGAALREKDGSTVVTSVIAGGAADLDKRLKPDDVIISVGQGAEGDMVDIVEMPLKDVVNLIRGNAGTVVRLGVKVGGAGETTVYQITRAEVELAESAARGQIIEHETADGGKRKIGFISLPSFYMDMEAARENRADFRSSTADVRKILVDFKEKGVDAVVLDLSRNGGGSLVEAISLTGLFINRGPVVQVKDFNNDVQIYDDERAGTVWSGPLVILTSKFSASASEILAGAIQDYRRGIIVGDPATHGKGTVQSLIDVAERLLMMKRQNFGALKVTLQQFYLPDGASTQRDGVPADIVLPSISQKLDVGEGDLKFALPADRIPAAKHEVYSLAPESMLTDLRKKSIARIESDDEFKDLMRRVELFVKQKNDKVIPLEESAFLARRAELDSQKEKEKEAEELQDSSEVYRDTFYNREVLNIAVDYIDALRSKDLALKD</sequence>
<dbReference type="AlphaFoldDB" id="A0A517T132"/>
<evidence type="ECO:0000256" key="1">
    <source>
        <dbReference type="ARBA" id="ARBA00009179"/>
    </source>
</evidence>
<dbReference type="PROSITE" id="PS50106">
    <property type="entry name" value="PDZ"/>
    <property type="match status" value="1"/>
</dbReference>
<dbReference type="InterPro" id="IPR001478">
    <property type="entry name" value="PDZ"/>
</dbReference>
<evidence type="ECO:0000313" key="8">
    <source>
        <dbReference type="EMBL" id="QDT62051.1"/>
    </source>
</evidence>
<dbReference type="NCBIfam" id="TIGR00225">
    <property type="entry name" value="prc"/>
    <property type="match status" value="1"/>
</dbReference>
<feature type="chain" id="PRO_5021764403" evidence="6">
    <location>
        <begin position="33"/>
        <end position="700"/>
    </location>
</feature>
<dbReference type="FunFam" id="3.90.226.10:FF:000090">
    <property type="entry name" value="Tail-specific protease"/>
    <property type="match status" value="1"/>
</dbReference>
<evidence type="ECO:0000256" key="4">
    <source>
        <dbReference type="ARBA" id="ARBA00022825"/>
    </source>
</evidence>
<dbReference type="Pfam" id="PF00595">
    <property type="entry name" value="PDZ"/>
    <property type="match status" value="1"/>
</dbReference>
<dbReference type="SUPFAM" id="SSF52096">
    <property type="entry name" value="ClpP/crotonase"/>
    <property type="match status" value="1"/>
</dbReference>
<evidence type="ECO:0000256" key="3">
    <source>
        <dbReference type="ARBA" id="ARBA00022801"/>
    </source>
</evidence>
<dbReference type="InterPro" id="IPR040573">
    <property type="entry name" value="TSP_N"/>
</dbReference>
<name>A0A517T132_9BACT</name>
<dbReference type="PANTHER" id="PTHR32060">
    <property type="entry name" value="TAIL-SPECIFIC PROTEASE"/>
    <property type="match status" value="1"/>
</dbReference>
<dbReference type="Pfam" id="PF17804">
    <property type="entry name" value="TSP_NTD"/>
    <property type="match status" value="1"/>
</dbReference>
<dbReference type="GO" id="GO:0006508">
    <property type="term" value="P:proteolysis"/>
    <property type="evidence" value="ECO:0007669"/>
    <property type="project" value="UniProtKB-KW"/>
</dbReference>
<reference evidence="8 9" key="1">
    <citation type="submission" date="2019-02" db="EMBL/GenBank/DDBJ databases">
        <title>Deep-cultivation of Planctomycetes and their phenomic and genomic characterization uncovers novel biology.</title>
        <authorList>
            <person name="Wiegand S."/>
            <person name="Jogler M."/>
            <person name="Boedeker C."/>
            <person name="Pinto D."/>
            <person name="Vollmers J."/>
            <person name="Rivas-Marin E."/>
            <person name="Kohn T."/>
            <person name="Peeters S.H."/>
            <person name="Heuer A."/>
            <person name="Rast P."/>
            <person name="Oberbeckmann S."/>
            <person name="Bunk B."/>
            <person name="Jeske O."/>
            <person name="Meyerdierks A."/>
            <person name="Storesund J.E."/>
            <person name="Kallscheuer N."/>
            <person name="Luecker S."/>
            <person name="Lage O.M."/>
            <person name="Pohl T."/>
            <person name="Merkel B.J."/>
            <person name="Hornburger P."/>
            <person name="Mueller R.-W."/>
            <person name="Bruemmer F."/>
            <person name="Labrenz M."/>
            <person name="Spormann A.M."/>
            <person name="Op den Camp H."/>
            <person name="Overmann J."/>
            <person name="Amann R."/>
            <person name="Jetten M.S.M."/>
            <person name="Mascher T."/>
            <person name="Medema M.H."/>
            <person name="Devos D.P."/>
            <person name="Kaster A.-K."/>
            <person name="Ovreas L."/>
            <person name="Rohde M."/>
            <person name="Galperin M.Y."/>
            <person name="Jogler C."/>
        </authorList>
    </citation>
    <scope>NUCLEOTIDE SEQUENCE [LARGE SCALE GENOMIC DNA]</scope>
    <source>
        <strain evidence="8 9">SV_7m_r</strain>
    </source>
</reference>
<organism evidence="8 9">
    <name type="scientific">Stieleria bergensis</name>
    <dbReference type="NCBI Taxonomy" id="2528025"/>
    <lineage>
        <taxon>Bacteria</taxon>
        <taxon>Pseudomonadati</taxon>
        <taxon>Planctomycetota</taxon>
        <taxon>Planctomycetia</taxon>
        <taxon>Pirellulales</taxon>
        <taxon>Pirellulaceae</taxon>
        <taxon>Stieleria</taxon>
    </lineage>
</organism>
<proteinExistence type="inferred from homology"/>
<dbReference type="InterPro" id="IPR020992">
    <property type="entry name" value="Tail_Prtase_C"/>
</dbReference>
<dbReference type="Pfam" id="PF03572">
    <property type="entry name" value="Peptidase_S41"/>
    <property type="match status" value="1"/>
</dbReference>
<dbReference type="GO" id="GO:0007165">
    <property type="term" value="P:signal transduction"/>
    <property type="evidence" value="ECO:0007669"/>
    <property type="project" value="TreeGrafter"/>
</dbReference>
<dbReference type="CDD" id="cd06782">
    <property type="entry name" value="cpPDZ_CPP-like"/>
    <property type="match status" value="1"/>
</dbReference>
<dbReference type="GO" id="GO:0030288">
    <property type="term" value="C:outer membrane-bounded periplasmic space"/>
    <property type="evidence" value="ECO:0007669"/>
    <property type="project" value="TreeGrafter"/>
</dbReference>
<dbReference type="GO" id="GO:0004252">
    <property type="term" value="F:serine-type endopeptidase activity"/>
    <property type="evidence" value="ECO:0007669"/>
    <property type="project" value="UniProtKB-EC"/>
</dbReference>
<protein>
    <submittedName>
        <fullName evidence="8">Tail-specific protease</fullName>
        <ecNumber evidence="8">3.4.21.102</ecNumber>
    </submittedName>
</protein>
<dbReference type="InterPro" id="IPR005151">
    <property type="entry name" value="Tail-specific_protease"/>
</dbReference>
<dbReference type="CDD" id="cd07560">
    <property type="entry name" value="Peptidase_S41_CPP"/>
    <property type="match status" value="1"/>
</dbReference>
<evidence type="ECO:0000256" key="2">
    <source>
        <dbReference type="ARBA" id="ARBA00022670"/>
    </source>
</evidence>
<dbReference type="InterPro" id="IPR029045">
    <property type="entry name" value="ClpP/crotonase-like_dom_sf"/>
</dbReference>
<feature type="domain" description="PDZ" evidence="7">
    <location>
        <begin position="257"/>
        <end position="331"/>
    </location>
</feature>
<dbReference type="InterPro" id="IPR004447">
    <property type="entry name" value="Peptidase_S41A"/>
</dbReference>
<evidence type="ECO:0000313" key="9">
    <source>
        <dbReference type="Proteomes" id="UP000315003"/>
    </source>
</evidence>
<keyword evidence="2 5" id="KW-0645">Protease</keyword>
<dbReference type="Proteomes" id="UP000315003">
    <property type="component" value="Chromosome"/>
</dbReference>
<dbReference type="Gene3D" id="2.30.42.10">
    <property type="match status" value="1"/>
</dbReference>
<dbReference type="Pfam" id="PF11818">
    <property type="entry name" value="DUF3340"/>
    <property type="match status" value="1"/>
</dbReference>
<evidence type="ECO:0000259" key="7">
    <source>
        <dbReference type="PROSITE" id="PS50106"/>
    </source>
</evidence>
<dbReference type="SMART" id="SM00228">
    <property type="entry name" value="PDZ"/>
    <property type="match status" value="1"/>
</dbReference>
<evidence type="ECO:0000256" key="6">
    <source>
        <dbReference type="SAM" id="SignalP"/>
    </source>
</evidence>
<dbReference type="Gene3D" id="3.90.226.10">
    <property type="entry name" value="2-enoyl-CoA Hydratase, Chain A, domain 1"/>
    <property type="match status" value="1"/>
</dbReference>
<dbReference type="InterPro" id="IPR036034">
    <property type="entry name" value="PDZ_sf"/>
</dbReference>
<dbReference type="SUPFAM" id="SSF50156">
    <property type="entry name" value="PDZ domain-like"/>
    <property type="match status" value="1"/>
</dbReference>
<keyword evidence="6" id="KW-0732">Signal</keyword>